<dbReference type="PROSITE" id="PS50109">
    <property type="entry name" value="HIS_KIN"/>
    <property type="match status" value="1"/>
</dbReference>
<dbReference type="CDD" id="cd00075">
    <property type="entry name" value="HATPase"/>
    <property type="match status" value="1"/>
</dbReference>
<dbReference type="InterPro" id="IPR003661">
    <property type="entry name" value="HisK_dim/P_dom"/>
</dbReference>
<evidence type="ECO:0000256" key="2">
    <source>
        <dbReference type="ARBA" id="ARBA00012438"/>
    </source>
</evidence>
<dbReference type="PRINTS" id="PR00344">
    <property type="entry name" value="BCTRLSENSOR"/>
</dbReference>
<comment type="caution">
    <text evidence="9">The sequence shown here is derived from an EMBL/GenBank/DDBJ whole genome shotgun (WGS) entry which is preliminary data.</text>
</comment>
<reference evidence="9 10" key="1">
    <citation type="submission" date="2024-09" db="EMBL/GenBank/DDBJ databases">
        <authorList>
            <person name="Sun Q."/>
            <person name="Mori K."/>
        </authorList>
    </citation>
    <scope>NUCLEOTIDE SEQUENCE [LARGE SCALE GENOMIC DNA]</scope>
    <source>
        <strain evidence="9 10">KCTC 23076</strain>
    </source>
</reference>
<dbReference type="RefSeq" id="WP_386666444.1">
    <property type="nucleotide sequence ID" value="NZ_JBHLTG010000001.1"/>
</dbReference>
<evidence type="ECO:0000313" key="9">
    <source>
        <dbReference type="EMBL" id="MFC0677652.1"/>
    </source>
</evidence>
<dbReference type="Pfam" id="PF00512">
    <property type="entry name" value="HisKA"/>
    <property type="match status" value="1"/>
</dbReference>
<dbReference type="InterPro" id="IPR005467">
    <property type="entry name" value="His_kinase_dom"/>
</dbReference>
<sequence>MRSDAWTHILHRVVDVTAFVEQAARTTQLEAEVAAQTLEVRDANERLRQAKLRLDHQIDVCSRQSELLRNVLLAVPLPVALLKGAGHRIELQNIAMRQLLADAEAIDADLASSARGLHKVLPLLDRVYHDGEVISVRRLAIVWPGDASGETGTRYYDLHVHPYLASEAGVEGVILAAVDVTAHVEGEASLKAALSSLEDERDLRDQFVLALSHDLRTPLSAASMGSHVISRKADDAGEVRRISGRVLANLERIDHMLRDLLDANRITAGGKLTLSVVSCDLREVVEQVVDDLSTVHGDRFIVRAPVSLPGRWDCATVRRALENLCVNAISYGAPGRPVTVTLADSGAETVIEVHNEGRPIPIDEQSAIFTAHFRRPTHENSARRGWGLGLTLVRGLVEAHGGTVEVESAEGQGTVFRIRLPRQ</sequence>
<feature type="domain" description="Histidine kinase" evidence="8">
    <location>
        <begin position="210"/>
        <end position="423"/>
    </location>
</feature>
<keyword evidence="7" id="KW-0175">Coiled coil</keyword>
<dbReference type="PANTHER" id="PTHR43711">
    <property type="entry name" value="TWO-COMPONENT HISTIDINE KINASE"/>
    <property type="match status" value="1"/>
</dbReference>
<evidence type="ECO:0000256" key="1">
    <source>
        <dbReference type="ARBA" id="ARBA00000085"/>
    </source>
</evidence>
<dbReference type="SMART" id="SM00388">
    <property type="entry name" value="HisKA"/>
    <property type="match status" value="1"/>
</dbReference>
<dbReference type="InterPro" id="IPR050736">
    <property type="entry name" value="Sensor_HK_Regulatory"/>
</dbReference>
<dbReference type="SUPFAM" id="SSF47384">
    <property type="entry name" value="Homodimeric domain of signal transducing histidine kinase"/>
    <property type="match status" value="1"/>
</dbReference>
<dbReference type="EC" id="2.7.13.3" evidence="2"/>
<dbReference type="SUPFAM" id="SSF55874">
    <property type="entry name" value="ATPase domain of HSP90 chaperone/DNA topoisomerase II/histidine kinase"/>
    <property type="match status" value="1"/>
</dbReference>
<keyword evidence="3" id="KW-0597">Phosphoprotein</keyword>
<evidence type="ECO:0000256" key="4">
    <source>
        <dbReference type="ARBA" id="ARBA00022679"/>
    </source>
</evidence>
<keyword evidence="10" id="KW-1185">Reference proteome</keyword>
<gene>
    <name evidence="9" type="ORF">ACFFGH_07325</name>
</gene>
<dbReference type="InterPro" id="IPR003594">
    <property type="entry name" value="HATPase_dom"/>
</dbReference>
<dbReference type="EMBL" id="JBHLTG010000001">
    <property type="protein sequence ID" value="MFC0677652.1"/>
    <property type="molecule type" value="Genomic_DNA"/>
</dbReference>
<accession>A0ABV6RMQ0</accession>
<dbReference type="Gene3D" id="1.10.287.130">
    <property type="match status" value="1"/>
</dbReference>
<dbReference type="SMART" id="SM00387">
    <property type="entry name" value="HATPase_c"/>
    <property type="match status" value="1"/>
</dbReference>
<feature type="coiled-coil region" evidence="7">
    <location>
        <begin position="26"/>
        <end position="53"/>
    </location>
</feature>
<keyword evidence="5 9" id="KW-0418">Kinase</keyword>
<keyword evidence="6" id="KW-0902">Two-component regulatory system</keyword>
<dbReference type="CDD" id="cd00082">
    <property type="entry name" value="HisKA"/>
    <property type="match status" value="1"/>
</dbReference>
<dbReference type="GO" id="GO:0016301">
    <property type="term" value="F:kinase activity"/>
    <property type="evidence" value="ECO:0007669"/>
    <property type="project" value="UniProtKB-KW"/>
</dbReference>
<protein>
    <recommendedName>
        <fullName evidence="2">histidine kinase</fullName>
        <ecNumber evidence="2">2.7.13.3</ecNumber>
    </recommendedName>
</protein>
<evidence type="ECO:0000256" key="5">
    <source>
        <dbReference type="ARBA" id="ARBA00022777"/>
    </source>
</evidence>
<evidence type="ECO:0000259" key="8">
    <source>
        <dbReference type="PROSITE" id="PS50109"/>
    </source>
</evidence>
<dbReference type="Gene3D" id="3.30.450.20">
    <property type="entry name" value="PAS domain"/>
    <property type="match status" value="1"/>
</dbReference>
<dbReference type="InterPro" id="IPR004358">
    <property type="entry name" value="Sig_transdc_His_kin-like_C"/>
</dbReference>
<name>A0ABV6RMQ0_9GAMM</name>
<evidence type="ECO:0000256" key="6">
    <source>
        <dbReference type="ARBA" id="ARBA00023012"/>
    </source>
</evidence>
<organism evidence="9 10">
    <name type="scientific">Lysobacter korlensis</name>
    <dbReference type="NCBI Taxonomy" id="553636"/>
    <lineage>
        <taxon>Bacteria</taxon>
        <taxon>Pseudomonadati</taxon>
        <taxon>Pseudomonadota</taxon>
        <taxon>Gammaproteobacteria</taxon>
        <taxon>Lysobacterales</taxon>
        <taxon>Lysobacteraceae</taxon>
        <taxon>Lysobacter</taxon>
    </lineage>
</organism>
<evidence type="ECO:0000256" key="7">
    <source>
        <dbReference type="SAM" id="Coils"/>
    </source>
</evidence>
<dbReference type="InterPro" id="IPR036097">
    <property type="entry name" value="HisK_dim/P_sf"/>
</dbReference>
<dbReference type="PANTHER" id="PTHR43711:SF1">
    <property type="entry name" value="HISTIDINE KINASE 1"/>
    <property type="match status" value="1"/>
</dbReference>
<dbReference type="Gene3D" id="3.30.565.10">
    <property type="entry name" value="Histidine kinase-like ATPase, C-terminal domain"/>
    <property type="match status" value="1"/>
</dbReference>
<comment type="catalytic activity">
    <reaction evidence="1">
        <text>ATP + protein L-histidine = ADP + protein N-phospho-L-histidine.</text>
        <dbReference type="EC" id="2.7.13.3"/>
    </reaction>
</comment>
<evidence type="ECO:0000256" key="3">
    <source>
        <dbReference type="ARBA" id="ARBA00022553"/>
    </source>
</evidence>
<dbReference type="Proteomes" id="UP001589896">
    <property type="component" value="Unassembled WGS sequence"/>
</dbReference>
<dbReference type="Pfam" id="PF02518">
    <property type="entry name" value="HATPase_c"/>
    <property type="match status" value="1"/>
</dbReference>
<proteinExistence type="predicted"/>
<dbReference type="InterPro" id="IPR036890">
    <property type="entry name" value="HATPase_C_sf"/>
</dbReference>
<evidence type="ECO:0000313" key="10">
    <source>
        <dbReference type="Proteomes" id="UP001589896"/>
    </source>
</evidence>
<keyword evidence="4" id="KW-0808">Transferase</keyword>